<evidence type="ECO:0000313" key="2">
    <source>
        <dbReference type="EMBL" id="TWI38708.1"/>
    </source>
</evidence>
<organism evidence="2 3">
    <name type="scientific">Mesorhizobium tianshanense</name>
    <dbReference type="NCBI Taxonomy" id="39844"/>
    <lineage>
        <taxon>Bacteria</taxon>
        <taxon>Pseudomonadati</taxon>
        <taxon>Pseudomonadota</taxon>
        <taxon>Alphaproteobacteria</taxon>
        <taxon>Hyphomicrobiales</taxon>
        <taxon>Phyllobacteriaceae</taxon>
        <taxon>Mesorhizobium</taxon>
    </lineage>
</organism>
<name>A0A562P2K1_9HYPH</name>
<keyword evidence="3" id="KW-1185">Reference proteome</keyword>
<feature type="transmembrane region" description="Helical" evidence="1">
    <location>
        <begin position="45"/>
        <end position="64"/>
    </location>
</feature>
<protein>
    <submittedName>
        <fullName evidence="2">Uncharacterized protein</fullName>
    </submittedName>
</protein>
<proteinExistence type="predicted"/>
<accession>A0A562P2K1</accession>
<reference evidence="2 3" key="1">
    <citation type="journal article" date="2015" name="Stand. Genomic Sci.">
        <title>Genomic Encyclopedia of Bacterial and Archaeal Type Strains, Phase III: the genomes of soil and plant-associated and newly described type strains.</title>
        <authorList>
            <person name="Whitman W.B."/>
            <person name="Woyke T."/>
            <person name="Klenk H.P."/>
            <person name="Zhou Y."/>
            <person name="Lilburn T.G."/>
            <person name="Beck B.J."/>
            <person name="De Vos P."/>
            <person name="Vandamme P."/>
            <person name="Eisen J.A."/>
            <person name="Garrity G."/>
            <person name="Hugenholtz P."/>
            <person name="Kyrpides N.C."/>
        </authorList>
    </citation>
    <scope>NUCLEOTIDE SEQUENCE [LARGE SCALE GENOMIC DNA]</scope>
    <source>
        <strain evidence="2 3">CGMCC 1.2546</strain>
    </source>
</reference>
<comment type="caution">
    <text evidence="2">The sequence shown here is derived from an EMBL/GenBank/DDBJ whole genome shotgun (WGS) entry which is preliminary data.</text>
</comment>
<feature type="transmembrane region" description="Helical" evidence="1">
    <location>
        <begin position="76"/>
        <end position="96"/>
    </location>
</feature>
<dbReference type="RefSeq" id="WP_145716606.1">
    <property type="nucleotide sequence ID" value="NZ_BSPF01000047.1"/>
</dbReference>
<sequence length="126" mass="13144">MTRSAIQFSAVVLTFGLLLAAALGYFAPAAMLSVVGIAASPVAEFLARTIAAAFLAMLPIVWAVRHRGSAPAQTVILLSLSLYMFAGSAVDLHAYFSAIVGFAAIPSVVFRTILGAVLAWLAMSRD</sequence>
<keyword evidence="1" id="KW-0472">Membrane</keyword>
<keyword evidence="1" id="KW-1133">Transmembrane helix</keyword>
<evidence type="ECO:0000313" key="3">
    <source>
        <dbReference type="Proteomes" id="UP000317122"/>
    </source>
</evidence>
<dbReference type="Proteomes" id="UP000317122">
    <property type="component" value="Unassembled WGS sequence"/>
</dbReference>
<gene>
    <name evidence="2" type="ORF">IQ26_02129</name>
</gene>
<dbReference type="AlphaFoldDB" id="A0A562P2K1"/>
<evidence type="ECO:0000256" key="1">
    <source>
        <dbReference type="SAM" id="Phobius"/>
    </source>
</evidence>
<feature type="transmembrane region" description="Helical" evidence="1">
    <location>
        <begin position="12"/>
        <end position="39"/>
    </location>
</feature>
<keyword evidence="1" id="KW-0812">Transmembrane</keyword>
<feature type="transmembrane region" description="Helical" evidence="1">
    <location>
        <begin position="102"/>
        <end position="123"/>
    </location>
</feature>
<dbReference type="EMBL" id="VLKT01000011">
    <property type="protein sequence ID" value="TWI38708.1"/>
    <property type="molecule type" value="Genomic_DNA"/>
</dbReference>